<evidence type="ECO:0000256" key="1">
    <source>
        <dbReference type="ARBA" id="ARBA00023015"/>
    </source>
</evidence>
<dbReference type="GO" id="GO:0000978">
    <property type="term" value="F:RNA polymerase II cis-regulatory region sequence-specific DNA binding"/>
    <property type="evidence" value="ECO:0007669"/>
    <property type="project" value="TreeGrafter"/>
</dbReference>
<dbReference type="STRING" id="133383.A0A1R0H0Q8"/>
<feature type="DNA-binding region" description="Fork-head" evidence="5">
    <location>
        <begin position="157"/>
        <end position="252"/>
    </location>
</feature>
<evidence type="ECO:0000256" key="2">
    <source>
        <dbReference type="ARBA" id="ARBA00023125"/>
    </source>
</evidence>
<sequence>MTIVGEYFPARIDLTETRKSLKIPEIIFDFAEDQISSEMSGMEDFNSNLKKRRSSVNESSISDDQYQKITKSRRRNSEIPINCKDILTHSHNFGDSHNVSLIDQNGFQNNLEENQHQNKPQGRRKSLKTEARSRAGSIDVTLLLDDSATLKPFSDGRLPHSYATIITYAILHHPSKKMTLNEIYNWILNRYPHFKDAGCGWKNSIRHNLSLNRIFVKMIRPEKKAGKGSYWTVDFHVLRESIANGAKKRRIPPEILFSNGLWPRFSYQNKNMPINGFLGTSKCKDASSTANPEFTPSNNIVNTNYTISSNENSLARQLSIIEKSEVLSGQLRADNPAGYHKDRVQQDDITSNLISQNLNNQQYKYLERNSNLANSEISKFHGGEEFFIPFQEEISGMNRFGESKNVSGSFFNPNIMEGVCLNNFDEMARNSSLLSDQIDQNLFNGFDFPINFQTKENYIVDQFSNNPIDHLSKNNIYGLHNEVPFGFGLNKFSFCDNIEANNGDPTPYLVDFQQQKSVPFPEIQEPEQTQNTVINEGLIFNCNMLDFINCLEPNFEYPDLSLFNEDFSGDQQNSNAQTLNQQDFNQNINLNMMGDSTISFQDGVNNSVENVFSSRNASHKRSATSVRTDKSGSENTPSEAKMSTDSSSAPHKSSEQTKSPSESITEMDQVFMSGFFEDQGSENLQSGVNKISKKAPILFETGLLNF</sequence>
<evidence type="ECO:0000313" key="9">
    <source>
        <dbReference type="Proteomes" id="UP000187455"/>
    </source>
</evidence>
<dbReference type="GO" id="GO:0000981">
    <property type="term" value="F:DNA-binding transcription factor activity, RNA polymerase II-specific"/>
    <property type="evidence" value="ECO:0007669"/>
    <property type="project" value="TreeGrafter"/>
</dbReference>
<keyword evidence="1" id="KW-0805">Transcription regulation</keyword>
<dbReference type="PANTHER" id="PTHR46078:SF2">
    <property type="entry name" value="FORK-HEAD DOMAIN-CONTAINING PROTEIN"/>
    <property type="match status" value="1"/>
</dbReference>
<evidence type="ECO:0000256" key="4">
    <source>
        <dbReference type="ARBA" id="ARBA00023242"/>
    </source>
</evidence>
<dbReference type="InterPro" id="IPR036390">
    <property type="entry name" value="WH_DNA-bd_sf"/>
</dbReference>
<protein>
    <submittedName>
        <fullName evidence="8">Forkhead box protein J2</fullName>
    </submittedName>
</protein>
<dbReference type="GO" id="GO:0005634">
    <property type="term" value="C:nucleus"/>
    <property type="evidence" value="ECO:0007669"/>
    <property type="project" value="UniProtKB-SubCell"/>
</dbReference>
<evidence type="ECO:0000256" key="3">
    <source>
        <dbReference type="ARBA" id="ARBA00023163"/>
    </source>
</evidence>
<dbReference type="EMBL" id="LSSL01001283">
    <property type="protein sequence ID" value="OLY82731.1"/>
    <property type="molecule type" value="Genomic_DNA"/>
</dbReference>
<dbReference type="SUPFAM" id="SSF46785">
    <property type="entry name" value="Winged helix' DNA-binding domain"/>
    <property type="match status" value="1"/>
</dbReference>
<name>A0A1R0H0Q8_9FUNG</name>
<feature type="region of interest" description="Disordered" evidence="6">
    <location>
        <begin position="112"/>
        <end position="132"/>
    </location>
</feature>
<feature type="compositionally biased region" description="Polar residues" evidence="6">
    <location>
        <begin position="56"/>
        <end position="69"/>
    </location>
</feature>
<feature type="region of interest" description="Disordered" evidence="6">
    <location>
        <begin position="612"/>
        <end position="663"/>
    </location>
</feature>
<evidence type="ECO:0000256" key="5">
    <source>
        <dbReference type="PROSITE-ProRule" id="PRU00089"/>
    </source>
</evidence>
<dbReference type="PANTHER" id="PTHR46078">
    <property type="entry name" value="FORKHEAD BOX PROTEIN J2 FAMILY MEMBER"/>
    <property type="match status" value="1"/>
</dbReference>
<dbReference type="InterPro" id="IPR001766">
    <property type="entry name" value="Fork_head_dom"/>
</dbReference>
<comment type="subcellular location">
    <subcellularLocation>
        <location evidence="5">Nucleus</location>
    </subcellularLocation>
</comment>
<accession>A0A1R0H0Q8</accession>
<keyword evidence="4 5" id="KW-0539">Nucleus</keyword>
<dbReference type="InterPro" id="IPR045912">
    <property type="entry name" value="FOXJ2/3-like"/>
</dbReference>
<dbReference type="Proteomes" id="UP000187455">
    <property type="component" value="Unassembled WGS sequence"/>
</dbReference>
<dbReference type="InterPro" id="IPR036388">
    <property type="entry name" value="WH-like_DNA-bd_sf"/>
</dbReference>
<dbReference type="CDD" id="cd00059">
    <property type="entry name" value="FH_FOX"/>
    <property type="match status" value="1"/>
</dbReference>
<dbReference type="Pfam" id="PF00250">
    <property type="entry name" value="Forkhead"/>
    <property type="match status" value="1"/>
</dbReference>
<dbReference type="OrthoDB" id="5954824at2759"/>
<dbReference type="SMART" id="SM00339">
    <property type="entry name" value="FH"/>
    <property type="match status" value="1"/>
</dbReference>
<dbReference type="InterPro" id="IPR030456">
    <property type="entry name" value="TF_fork_head_CS_2"/>
</dbReference>
<gene>
    <name evidence="8" type="ORF">AYI68_g3135</name>
</gene>
<feature type="domain" description="Fork-head" evidence="7">
    <location>
        <begin position="157"/>
        <end position="252"/>
    </location>
</feature>
<proteinExistence type="predicted"/>
<dbReference type="PROSITE" id="PS50039">
    <property type="entry name" value="FORK_HEAD_3"/>
    <property type="match status" value="1"/>
</dbReference>
<dbReference type="AlphaFoldDB" id="A0A1R0H0Q8"/>
<keyword evidence="9" id="KW-1185">Reference proteome</keyword>
<evidence type="ECO:0000256" key="6">
    <source>
        <dbReference type="SAM" id="MobiDB-lite"/>
    </source>
</evidence>
<organism evidence="8 9">
    <name type="scientific">Smittium mucronatum</name>
    <dbReference type="NCBI Taxonomy" id="133383"/>
    <lineage>
        <taxon>Eukaryota</taxon>
        <taxon>Fungi</taxon>
        <taxon>Fungi incertae sedis</taxon>
        <taxon>Zoopagomycota</taxon>
        <taxon>Kickxellomycotina</taxon>
        <taxon>Harpellomycetes</taxon>
        <taxon>Harpellales</taxon>
        <taxon>Legeriomycetaceae</taxon>
        <taxon>Smittium</taxon>
    </lineage>
</organism>
<comment type="caution">
    <text evidence="8">The sequence shown here is derived from an EMBL/GenBank/DDBJ whole genome shotgun (WGS) entry which is preliminary data.</text>
</comment>
<dbReference type="Gene3D" id="1.10.10.10">
    <property type="entry name" value="Winged helix-like DNA-binding domain superfamily/Winged helix DNA-binding domain"/>
    <property type="match status" value="1"/>
</dbReference>
<evidence type="ECO:0000313" key="8">
    <source>
        <dbReference type="EMBL" id="OLY82731.1"/>
    </source>
</evidence>
<dbReference type="PROSITE" id="PS00658">
    <property type="entry name" value="FORK_HEAD_2"/>
    <property type="match status" value="1"/>
</dbReference>
<keyword evidence="3" id="KW-0804">Transcription</keyword>
<evidence type="ECO:0000259" key="7">
    <source>
        <dbReference type="PROSITE" id="PS50039"/>
    </source>
</evidence>
<dbReference type="PRINTS" id="PR00053">
    <property type="entry name" value="FORKHEAD"/>
</dbReference>
<reference evidence="8 9" key="1">
    <citation type="journal article" date="2016" name="Mol. Biol. Evol.">
        <title>Genome-Wide Survey of Gut Fungi (Harpellales) Reveals the First Horizontally Transferred Ubiquitin Gene from a Mosquito Host.</title>
        <authorList>
            <person name="Wang Y."/>
            <person name="White M.M."/>
            <person name="Kvist S."/>
            <person name="Moncalvo J.M."/>
        </authorList>
    </citation>
    <scope>NUCLEOTIDE SEQUENCE [LARGE SCALE GENOMIC DNA]</scope>
    <source>
        <strain evidence="8 9">ALG-7-W6</strain>
    </source>
</reference>
<keyword evidence="2 5" id="KW-0238">DNA-binding</keyword>
<feature type="compositionally biased region" description="Polar residues" evidence="6">
    <location>
        <begin position="633"/>
        <end position="663"/>
    </location>
</feature>
<feature type="region of interest" description="Disordered" evidence="6">
    <location>
        <begin position="50"/>
        <end position="74"/>
    </location>
</feature>